<evidence type="ECO:0000256" key="4">
    <source>
        <dbReference type="ARBA" id="ARBA00022519"/>
    </source>
</evidence>
<comment type="caution">
    <text evidence="9">The sequence shown here is derived from an EMBL/GenBank/DDBJ whole genome shotgun (WGS) entry which is preliminary data.</text>
</comment>
<evidence type="ECO:0000259" key="8">
    <source>
        <dbReference type="Pfam" id="PF00005"/>
    </source>
</evidence>
<keyword evidence="9" id="KW-0067">ATP-binding</keyword>
<feature type="compositionally biased region" description="Polar residues" evidence="7">
    <location>
        <begin position="17"/>
        <end position="26"/>
    </location>
</feature>
<dbReference type="InterPro" id="IPR027417">
    <property type="entry name" value="P-loop_NTPase"/>
</dbReference>
<dbReference type="Pfam" id="PF00005">
    <property type="entry name" value="ABC_tran"/>
    <property type="match status" value="1"/>
</dbReference>
<evidence type="ECO:0000256" key="5">
    <source>
        <dbReference type="ARBA" id="ARBA00022967"/>
    </source>
</evidence>
<dbReference type="Gene3D" id="3.40.50.300">
    <property type="entry name" value="P-loop containing nucleotide triphosphate hydrolases"/>
    <property type="match status" value="1"/>
</dbReference>
<feature type="non-terminal residue" evidence="9">
    <location>
        <position position="88"/>
    </location>
</feature>
<feature type="region of interest" description="Disordered" evidence="7">
    <location>
        <begin position="1"/>
        <end position="31"/>
    </location>
</feature>
<dbReference type="InterPro" id="IPR003439">
    <property type="entry name" value="ABC_transporter-like_ATP-bd"/>
</dbReference>
<proteinExistence type="predicted"/>
<name>T1ADL7_9ZZZZ</name>
<dbReference type="SUPFAM" id="SSF52540">
    <property type="entry name" value="P-loop containing nucleoside triphosphate hydrolases"/>
    <property type="match status" value="1"/>
</dbReference>
<dbReference type="GO" id="GO:0016887">
    <property type="term" value="F:ATP hydrolysis activity"/>
    <property type="evidence" value="ECO:0007669"/>
    <property type="project" value="InterPro"/>
</dbReference>
<evidence type="ECO:0000313" key="9">
    <source>
        <dbReference type="EMBL" id="EQD58711.1"/>
    </source>
</evidence>
<keyword evidence="2" id="KW-0813">Transport</keyword>
<reference evidence="9" key="2">
    <citation type="journal article" date="2014" name="ISME J.">
        <title>Microbial stratification in low pH oxic and suboxic macroscopic growths along an acid mine drainage.</title>
        <authorList>
            <person name="Mendez-Garcia C."/>
            <person name="Mesa V."/>
            <person name="Sprenger R.R."/>
            <person name="Richter M."/>
            <person name="Diez M.S."/>
            <person name="Solano J."/>
            <person name="Bargiela R."/>
            <person name="Golyshina O.V."/>
            <person name="Manteca A."/>
            <person name="Ramos J.L."/>
            <person name="Gallego J.R."/>
            <person name="Llorente I."/>
            <person name="Martins Dos Santos V.A."/>
            <person name="Jensen O.N."/>
            <person name="Pelaez A.I."/>
            <person name="Sanchez J."/>
            <person name="Ferrer M."/>
        </authorList>
    </citation>
    <scope>NUCLEOTIDE SEQUENCE</scope>
</reference>
<dbReference type="PANTHER" id="PTHR43297:SF14">
    <property type="entry name" value="ATPASE AAA-TYPE CORE DOMAIN-CONTAINING PROTEIN"/>
    <property type="match status" value="1"/>
</dbReference>
<gene>
    <name evidence="9" type="ORF">B1B_08468</name>
</gene>
<dbReference type="GO" id="GO:0005524">
    <property type="term" value="F:ATP binding"/>
    <property type="evidence" value="ECO:0007669"/>
    <property type="project" value="UniProtKB-KW"/>
</dbReference>
<dbReference type="InterPro" id="IPR050388">
    <property type="entry name" value="ABC_Ni/Peptide_Import"/>
</dbReference>
<organism evidence="9">
    <name type="scientific">mine drainage metagenome</name>
    <dbReference type="NCBI Taxonomy" id="410659"/>
    <lineage>
        <taxon>unclassified sequences</taxon>
        <taxon>metagenomes</taxon>
        <taxon>ecological metagenomes</taxon>
    </lineage>
</organism>
<keyword evidence="4" id="KW-0997">Cell inner membrane</keyword>
<protein>
    <submittedName>
        <fullName evidence="9">Transport system ATP-binding protein</fullName>
    </submittedName>
</protein>
<dbReference type="AlphaFoldDB" id="T1ADL7"/>
<keyword evidence="6" id="KW-0472">Membrane</keyword>
<comment type="subcellular location">
    <subcellularLocation>
        <location evidence="1">Membrane</location>
    </subcellularLocation>
</comment>
<reference evidence="9" key="1">
    <citation type="submission" date="2013-08" db="EMBL/GenBank/DDBJ databases">
        <authorList>
            <person name="Mendez C."/>
            <person name="Richter M."/>
            <person name="Ferrer M."/>
            <person name="Sanchez J."/>
        </authorList>
    </citation>
    <scope>NUCLEOTIDE SEQUENCE</scope>
</reference>
<evidence type="ECO:0000256" key="2">
    <source>
        <dbReference type="ARBA" id="ARBA00022448"/>
    </source>
</evidence>
<keyword evidence="5" id="KW-1278">Translocase</keyword>
<accession>T1ADL7</accession>
<keyword evidence="3" id="KW-1003">Cell membrane</keyword>
<evidence type="ECO:0000256" key="3">
    <source>
        <dbReference type="ARBA" id="ARBA00022475"/>
    </source>
</evidence>
<evidence type="ECO:0000256" key="1">
    <source>
        <dbReference type="ARBA" id="ARBA00004370"/>
    </source>
</evidence>
<dbReference type="PANTHER" id="PTHR43297">
    <property type="entry name" value="OLIGOPEPTIDE TRANSPORT ATP-BINDING PROTEIN APPD"/>
    <property type="match status" value="1"/>
</dbReference>
<sequence length="88" mass="9406">MSTSSRPILRPEPAVTPIQSSESVPTAPSDDPKVVLDVRDLRTYFFTYDGVVKALDGVTFKIRAGETTGLVGETGCGKSVTAFSITRL</sequence>
<keyword evidence="9" id="KW-0547">Nucleotide-binding</keyword>
<dbReference type="EMBL" id="AUZY01005522">
    <property type="protein sequence ID" value="EQD58711.1"/>
    <property type="molecule type" value="Genomic_DNA"/>
</dbReference>
<evidence type="ECO:0000256" key="7">
    <source>
        <dbReference type="SAM" id="MobiDB-lite"/>
    </source>
</evidence>
<evidence type="ECO:0000256" key="6">
    <source>
        <dbReference type="ARBA" id="ARBA00023136"/>
    </source>
</evidence>
<dbReference type="GO" id="GO:0016020">
    <property type="term" value="C:membrane"/>
    <property type="evidence" value="ECO:0007669"/>
    <property type="project" value="UniProtKB-SubCell"/>
</dbReference>
<feature type="domain" description="ABC transporter" evidence="8">
    <location>
        <begin position="55"/>
        <end position="87"/>
    </location>
</feature>